<sequence>MAFYDVQEYAKIWNRRQIVALCVLLYGYHLINYLRKSVKYN</sequence>
<dbReference type="Proteomes" id="UP000055048">
    <property type="component" value="Unassembled WGS sequence"/>
</dbReference>
<feature type="transmembrane region" description="Helical" evidence="1">
    <location>
        <begin position="12"/>
        <end position="31"/>
    </location>
</feature>
<evidence type="ECO:0000256" key="1">
    <source>
        <dbReference type="SAM" id="Phobius"/>
    </source>
</evidence>
<reference evidence="2 3" key="1">
    <citation type="submission" date="2015-01" db="EMBL/GenBank/DDBJ databases">
        <title>Evolution of Trichinella species and genotypes.</title>
        <authorList>
            <person name="Korhonen P.K."/>
            <person name="Edoardo P."/>
            <person name="Giuseppe L.R."/>
            <person name="Gasser R.B."/>
        </authorList>
    </citation>
    <scope>NUCLEOTIDE SEQUENCE [LARGE SCALE GENOMIC DNA]</scope>
    <source>
        <strain evidence="2">ISS417</strain>
    </source>
</reference>
<gene>
    <name evidence="2" type="ORF">T05_8777</name>
</gene>
<organism evidence="2 3">
    <name type="scientific">Trichinella murrelli</name>
    <dbReference type="NCBI Taxonomy" id="144512"/>
    <lineage>
        <taxon>Eukaryota</taxon>
        <taxon>Metazoa</taxon>
        <taxon>Ecdysozoa</taxon>
        <taxon>Nematoda</taxon>
        <taxon>Enoplea</taxon>
        <taxon>Dorylaimia</taxon>
        <taxon>Trichinellida</taxon>
        <taxon>Trichinellidae</taxon>
        <taxon>Trichinella</taxon>
    </lineage>
</organism>
<name>A0A0V0SW63_9BILA</name>
<keyword evidence="1" id="KW-0472">Membrane</keyword>
<keyword evidence="3" id="KW-1185">Reference proteome</keyword>
<protein>
    <submittedName>
        <fullName evidence="2">Uncharacterized protein</fullName>
    </submittedName>
</protein>
<evidence type="ECO:0000313" key="3">
    <source>
        <dbReference type="Proteomes" id="UP000055048"/>
    </source>
</evidence>
<dbReference type="AlphaFoldDB" id="A0A0V0SW63"/>
<accession>A0A0V0SW63</accession>
<dbReference type="EMBL" id="JYDJ01002034">
    <property type="protein sequence ID" value="KRX31021.1"/>
    <property type="molecule type" value="Genomic_DNA"/>
</dbReference>
<evidence type="ECO:0000313" key="2">
    <source>
        <dbReference type="EMBL" id="KRX31021.1"/>
    </source>
</evidence>
<proteinExistence type="predicted"/>
<comment type="caution">
    <text evidence="2">The sequence shown here is derived from an EMBL/GenBank/DDBJ whole genome shotgun (WGS) entry which is preliminary data.</text>
</comment>
<keyword evidence="1" id="KW-0812">Transmembrane</keyword>
<keyword evidence="1" id="KW-1133">Transmembrane helix</keyword>